<dbReference type="InterPro" id="IPR001680">
    <property type="entry name" value="WD40_rpt"/>
</dbReference>
<evidence type="ECO:0000256" key="1">
    <source>
        <dbReference type="ARBA" id="ARBA00000971"/>
    </source>
</evidence>
<comment type="caution">
    <text evidence="10">The sequence shown here is derived from an EMBL/GenBank/DDBJ whole genome shotgun (WGS) entry which is preliminary data.</text>
</comment>
<dbReference type="InterPro" id="IPR036322">
    <property type="entry name" value="WD40_repeat_dom_sf"/>
</dbReference>
<proteinExistence type="predicted"/>
<dbReference type="PROSITE" id="PS50072">
    <property type="entry name" value="CSA_PPIASE_2"/>
    <property type="match status" value="1"/>
</dbReference>
<evidence type="ECO:0000256" key="5">
    <source>
        <dbReference type="ARBA" id="ARBA00023110"/>
    </source>
</evidence>
<evidence type="ECO:0000313" key="11">
    <source>
        <dbReference type="Proteomes" id="UP000186176"/>
    </source>
</evidence>
<dbReference type="EC" id="5.2.1.8" evidence="2"/>
<dbReference type="GO" id="GO:0006457">
    <property type="term" value="P:protein folding"/>
    <property type="evidence" value="ECO:0007669"/>
    <property type="project" value="InterPro"/>
</dbReference>
<dbReference type="VEuPathDB" id="CryptoDB:cubi_02727"/>
<dbReference type="SUPFAM" id="SSF50978">
    <property type="entry name" value="WD40 repeat-like"/>
    <property type="match status" value="1"/>
</dbReference>
<evidence type="ECO:0000256" key="7">
    <source>
        <dbReference type="PROSITE-ProRule" id="PRU00221"/>
    </source>
</evidence>
<protein>
    <recommendedName>
        <fullName evidence="2">peptidylprolyl isomerase</fullName>
        <ecNumber evidence="2">5.2.1.8</ecNumber>
    </recommendedName>
</protein>
<dbReference type="InterPro" id="IPR020892">
    <property type="entry name" value="Cyclophilin-type_PPIase_CS"/>
</dbReference>
<name>A0A1J4MM29_9CRYT</name>
<accession>A0A1J4MM29</accession>
<reference evidence="10 11" key="1">
    <citation type="submission" date="2016-10" db="EMBL/GenBank/DDBJ databases">
        <title>Reductive evolution of mitochondrial metabolism and differential evolution of invasion-related proteins in Cryptosporidium.</title>
        <authorList>
            <person name="Liu S."/>
            <person name="Roellig D.M."/>
            <person name="Guo Y."/>
            <person name="Li N."/>
            <person name="Frace M.A."/>
            <person name="Tang K."/>
            <person name="Zhang L."/>
            <person name="Feng Y."/>
            <person name="Xiao L."/>
        </authorList>
    </citation>
    <scope>NUCLEOTIDE SEQUENCE [LARGE SCALE GENOMIC DNA]</scope>
    <source>
        <strain evidence="10">39726</strain>
    </source>
</reference>
<keyword evidence="5" id="KW-0697">Rotamase</keyword>
<dbReference type="PRINTS" id="PR00153">
    <property type="entry name" value="CSAPPISMRASE"/>
</dbReference>
<dbReference type="InterPro" id="IPR002130">
    <property type="entry name" value="Cyclophilin-type_PPIase_dom"/>
</dbReference>
<keyword evidence="3 7" id="KW-0853">WD repeat</keyword>
<dbReference type="InterPro" id="IPR015943">
    <property type="entry name" value="WD40/YVTN_repeat-like_dom_sf"/>
</dbReference>
<dbReference type="SUPFAM" id="SSF50891">
    <property type="entry name" value="Cyclophilin-like"/>
    <property type="match status" value="1"/>
</dbReference>
<evidence type="ECO:0000256" key="3">
    <source>
        <dbReference type="ARBA" id="ARBA00022574"/>
    </source>
</evidence>
<dbReference type="PROSITE" id="PS00170">
    <property type="entry name" value="CSA_PPIASE_1"/>
    <property type="match status" value="1"/>
</dbReference>
<feature type="region of interest" description="Disordered" evidence="8">
    <location>
        <begin position="1"/>
        <end position="102"/>
    </location>
</feature>
<dbReference type="GO" id="GO:0003755">
    <property type="term" value="F:peptidyl-prolyl cis-trans isomerase activity"/>
    <property type="evidence" value="ECO:0007669"/>
    <property type="project" value="UniProtKB-KW"/>
</dbReference>
<dbReference type="SMART" id="SM00320">
    <property type="entry name" value="WD40"/>
    <property type="match status" value="4"/>
</dbReference>
<dbReference type="Gene3D" id="2.40.100.10">
    <property type="entry name" value="Cyclophilin-like"/>
    <property type="match status" value="1"/>
</dbReference>
<dbReference type="Proteomes" id="UP000186176">
    <property type="component" value="Unassembled WGS sequence"/>
</dbReference>
<dbReference type="Gene3D" id="2.130.10.10">
    <property type="entry name" value="YVTN repeat-like/Quinoprotein amine dehydrogenase"/>
    <property type="match status" value="2"/>
</dbReference>
<keyword evidence="6" id="KW-0413">Isomerase</keyword>
<dbReference type="InterPro" id="IPR044666">
    <property type="entry name" value="Cyclophilin_A-like"/>
</dbReference>
<dbReference type="PANTHER" id="PTHR45625:SF4">
    <property type="entry name" value="PEPTIDYLPROLYL ISOMERASE DOMAIN AND WD REPEAT-CONTAINING PROTEIN 1"/>
    <property type="match status" value="1"/>
</dbReference>
<dbReference type="FunFam" id="2.40.100.10:FF:000003">
    <property type="entry name" value="Peptidylprolyl isomerase domain and WD repeat-containing 1"/>
    <property type="match status" value="1"/>
</dbReference>
<dbReference type="OrthoDB" id="271386at2759"/>
<dbReference type="Pfam" id="PF00160">
    <property type="entry name" value="Pro_isomerase"/>
    <property type="match status" value="1"/>
</dbReference>
<dbReference type="RefSeq" id="XP_028875145.1">
    <property type="nucleotide sequence ID" value="XM_029019738.1"/>
</dbReference>
<evidence type="ECO:0000313" key="10">
    <source>
        <dbReference type="EMBL" id="OII73925.1"/>
    </source>
</evidence>
<comment type="catalytic activity">
    <reaction evidence="1">
        <text>[protein]-peptidylproline (omega=180) = [protein]-peptidylproline (omega=0)</text>
        <dbReference type="Rhea" id="RHEA:16237"/>
        <dbReference type="Rhea" id="RHEA-COMP:10747"/>
        <dbReference type="Rhea" id="RHEA-COMP:10748"/>
        <dbReference type="ChEBI" id="CHEBI:83833"/>
        <dbReference type="ChEBI" id="CHEBI:83834"/>
        <dbReference type="EC" id="5.2.1.8"/>
    </reaction>
</comment>
<keyword evidence="11" id="KW-1185">Reference proteome</keyword>
<feature type="repeat" description="WD" evidence="7">
    <location>
        <begin position="344"/>
        <end position="376"/>
    </location>
</feature>
<organism evidence="10 11">
    <name type="scientific">Cryptosporidium ubiquitum</name>
    <dbReference type="NCBI Taxonomy" id="857276"/>
    <lineage>
        <taxon>Eukaryota</taxon>
        <taxon>Sar</taxon>
        <taxon>Alveolata</taxon>
        <taxon>Apicomplexa</taxon>
        <taxon>Conoidasida</taxon>
        <taxon>Coccidia</taxon>
        <taxon>Eucoccidiorida</taxon>
        <taxon>Eimeriorina</taxon>
        <taxon>Cryptosporidiidae</taxon>
        <taxon>Cryptosporidium</taxon>
    </lineage>
</organism>
<evidence type="ECO:0000256" key="8">
    <source>
        <dbReference type="SAM" id="MobiDB-lite"/>
    </source>
</evidence>
<feature type="compositionally biased region" description="Basic and acidic residues" evidence="8">
    <location>
        <begin position="42"/>
        <end position="54"/>
    </location>
</feature>
<dbReference type="AlphaFoldDB" id="A0A1J4MM29"/>
<evidence type="ECO:0000259" key="9">
    <source>
        <dbReference type="PROSITE" id="PS50072"/>
    </source>
</evidence>
<dbReference type="GO" id="GO:0005634">
    <property type="term" value="C:nucleus"/>
    <property type="evidence" value="ECO:0007669"/>
    <property type="project" value="UniProtKB-ARBA"/>
</dbReference>
<dbReference type="PANTHER" id="PTHR45625">
    <property type="entry name" value="PEPTIDYL-PROLYL CIS-TRANS ISOMERASE-RELATED"/>
    <property type="match status" value="1"/>
</dbReference>
<gene>
    <name evidence="10" type="ORF">cubi_02727</name>
</gene>
<feature type="compositionally biased region" description="Acidic residues" evidence="8">
    <location>
        <begin position="79"/>
        <end position="93"/>
    </location>
</feature>
<dbReference type="Pfam" id="PF00400">
    <property type="entry name" value="WD40"/>
    <property type="match status" value="1"/>
</dbReference>
<dbReference type="CDD" id="cd01927">
    <property type="entry name" value="cyclophilin_WD40"/>
    <property type="match status" value="1"/>
</dbReference>
<evidence type="ECO:0000256" key="4">
    <source>
        <dbReference type="ARBA" id="ARBA00022737"/>
    </source>
</evidence>
<feature type="repeat" description="WD" evidence="7">
    <location>
        <begin position="142"/>
        <end position="183"/>
    </location>
</feature>
<feature type="domain" description="PPIase cyclophilin-type" evidence="9">
    <location>
        <begin position="629"/>
        <end position="783"/>
    </location>
</feature>
<dbReference type="GeneID" id="39979517"/>
<keyword evidence="4" id="KW-0677">Repeat</keyword>
<dbReference type="InterPro" id="IPR029000">
    <property type="entry name" value="Cyclophilin-like_dom_sf"/>
</dbReference>
<evidence type="ECO:0000256" key="6">
    <source>
        <dbReference type="ARBA" id="ARBA00023235"/>
    </source>
</evidence>
<sequence length="786" mass="89389">MSLVNKGQESESSDESQDFGPGFSELVEESISNGGQQFDCVESDHSKDQDELGHSSKMKKRKIEGTNINDGVKRVKEENDNDDDDDDDDDDDSLGPMPTMSTTVEFNEKVEIENKGIQEKKDRDKELEKVVNIPKTDFYECSFMHKKQVTHVVSSNRTGFAITASKDGVIKFWRLRSEKEILREKESLTKESSSSVITSLEFVKGFQAHRNEVSDISISNCEQYMASISEFENNIKLYSISYFDMISIIRIPIYPNRCVFLSSLRGGGRGMSCGSINYTRNKNNRSDSNINNINNTAKLSSGLIYPQIVVSELKTGSIYIYSIKGDNLIRSNEEDEGDESFLKYNNHKSQITCLRFLPNLGIVISADMTGGLEFWDPWTMALPKRSLPDCGLFNQIKFKFKIETDLFELQKNKCYAISMVVSSDERNLAIRSSDHKIRLFSIQTGKCLKVFDENISYYNIMQSNPEYDYLHIDRLEFGVRSAVETEIQNLPEYYDMQNMVFDETCRFLIYPSMIGICVLDIQIGRRVLIIGKFETGKRFLNLGLLQIHRGGISYNNQISHVDSVIISSAYKSNRIYIFSKRLPLLDNGDVNLKRDIFNELPSNEEIEKQKQLEKFLNKGKERSNAYIRIAKQVILHTTKGDITLELYPEIAPKACENFSVHCFNGYYNNCIFHRVIKGFMIQTGDPTGQGIGGVSIWGKEFEDEISPDIKHDEPFTLSMANAGPNTNGSQFFITTASCPWLDGVHTIFGKVIHGKEIVKEIEHVATNRNDKPIQDVLITSTSTIFN</sequence>
<dbReference type="EMBL" id="LRBP01000013">
    <property type="protein sequence ID" value="OII73925.1"/>
    <property type="molecule type" value="Genomic_DNA"/>
</dbReference>
<evidence type="ECO:0000256" key="2">
    <source>
        <dbReference type="ARBA" id="ARBA00013194"/>
    </source>
</evidence>
<dbReference type="PROSITE" id="PS50082">
    <property type="entry name" value="WD_REPEATS_2"/>
    <property type="match status" value="2"/>
</dbReference>